<proteinExistence type="predicted"/>
<keyword evidence="2" id="KW-1185">Reference proteome</keyword>
<comment type="caution">
    <text evidence="1">The sequence shown here is derived from an EMBL/GenBank/DDBJ whole genome shotgun (WGS) entry which is preliminary data.</text>
</comment>
<dbReference type="Proteomes" id="UP001060085">
    <property type="component" value="Linkage Group LG08"/>
</dbReference>
<organism evidence="1 2">
    <name type="scientific">Catharanthus roseus</name>
    <name type="common">Madagascar periwinkle</name>
    <name type="synonym">Vinca rosea</name>
    <dbReference type="NCBI Taxonomy" id="4058"/>
    <lineage>
        <taxon>Eukaryota</taxon>
        <taxon>Viridiplantae</taxon>
        <taxon>Streptophyta</taxon>
        <taxon>Embryophyta</taxon>
        <taxon>Tracheophyta</taxon>
        <taxon>Spermatophyta</taxon>
        <taxon>Magnoliopsida</taxon>
        <taxon>eudicotyledons</taxon>
        <taxon>Gunneridae</taxon>
        <taxon>Pentapetalae</taxon>
        <taxon>asterids</taxon>
        <taxon>lamiids</taxon>
        <taxon>Gentianales</taxon>
        <taxon>Apocynaceae</taxon>
        <taxon>Rauvolfioideae</taxon>
        <taxon>Vinceae</taxon>
        <taxon>Catharanthinae</taxon>
        <taxon>Catharanthus</taxon>
    </lineage>
</organism>
<evidence type="ECO:0000313" key="1">
    <source>
        <dbReference type="EMBL" id="KAI5651220.1"/>
    </source>
</evidence>
<reference evidence="2" key="1">
    <citation type="journal article" date="2023" name="Nat. Plants">
        <title>Single-cell RNA sequencing provides a high-resolution roadmap for understanding the multicellular compartmentation of specialized metabolism.</title>
        <authorList>
            <person name="Sun S."/>
            <person name="Shen X."/>
            <person name="Li Y."/>
            <person name="Li Y."/>
            <person name="Wang S."/>
            <person name="Li R."/>
            <person name="Zhang H."/>
            <person name="Shen G."/>
            <person name="Guo B."/>
            <person name="Wei J."/>
            <person name="Xu J."/>
            <person name="St-Pierre B."/>
            <person name="Chen S."/>
            <person name="Sun C."/>
        </authorList>
    </citation>
    <scope>NUCLEOTIDE SEQUENCE [LARGE SCALE GENOMIC DNA]</scope>
</reference>
<dbReference type="EMBL" id="CM044708">
    <property type="protein sequence ID" value="KAI5651220.1"/>
    <property type="molecule type" value="Genomic_DNA"/>
</dbReference>
<gene>
    <name evidence="1" type="ORF">M9H77_37225</name>
</gene>
<protein>
    <submittedName>
        <fullName evidence="1">Uncharacterized protein</fullName>
    </submittedName>
</protein>
<name>A0ACB9ZXW9_CATRO</name>
<accession>A0ACB9ZXW9</accession>
<sequence length="648" mass="69379">MQVSDMRALRILYSHKHNLLSLTSPKSSSSPSFISCKFRQNPKFSRQLHSSQHRKFPLESPDASTADSADGSSSWSTLSPSTSKYDAPVETFYDPISGRITTKRDFNDSGNNKEAKPNSTNQRDGDSNLSAFDHGEAAGTRLYGEIIGNSSTGKAKGRGKGKSKTTWVCSDCGYSDGQWWGYCRSCNATGSMKQFSLAADSSGSDGKVTGFQVSENLMKSWLPEQSVDAGPIRLTDVKKGLNSLDWRIPLSGLLGAEVGRVLGGGLVPGSLVLVGGDPGVGKSTLLLQIAAIIAEAEAHGSTARSVVYVSGEESIEQIGDRADRMRIGTRQLFLYSSTDIEDILQNSQRISPRAIIIDSIQTVYLKGVTGSAGSIFQVKECTSALLRFAKKSNTPVLLAGHVTKSGDIAGPRVLEHIVDVVLYMEGERSSSHRLLRAVKNRFGSTDEVGVFEMSQSGLQAVSNPSQMFLSEEHSNSEFLAGLAVAVLMDGSRAFLLEIQALCIAGSSSSVSRQVNGVQASRADMIIAVLTKQAGLKLQENGIFLNVVSGVNLSETAGDLSIAAAICSSFLEFPIPRGVAFIGEIGLAGEIRTVPTMDKRVSTLAKLGYKKCIVSKFAEEYLSSLDLGDMQIVGCENLKDMINAVFRTS</sequence>
<evidence type="ECO:0000313" key="2">
    <source>
        <dbReference type="Proteomes" id="UP001060085"/>
    </source>
</evidence>